<accession>A0ABU3C4L1</accession>
<dbReference type="RefSeq" id="WP_311532858.1">
    <property type="nucleotide sequence ID" value="NZ_JAVRHQ010000001.1"/>
</dbReference>
<sequence>MAVLFNQLLLPLQKKEAMFCFFIAKKSRINNRHVIHTHFCELLPEENGRLELGYFDDIESAITAGKKRFSRVEVCKYCCNF</sequence>
<evidence type="ECO:0000313" key="1">
    <source>
        <dbReference type="EMBL" id="MDT0641256.1"/>
    </source>
</evidence>
<evidence type="ECO:0000313" key="2">
    <source>
        <dbReference type="Proteomes" id="UP001262889"/>
    </source>
</evidence>
<comment type="caution">
    <text evidence="1">The sequence shown here is derived from an EMBL/GenBank/DDBJ whole genome shotgun (WGS) entry which is preliminary data.</text>
</comment>
<protein>
    <submittedName>
        <fullName evidence="1">Uncharacterized protein</fullName>
    </submittedName>
</protein>
<dbReference type="EMBL" id="JAVRHQ010000001">
    <property type="protein sequence ID" value="MDT0641256.1"/>
    <property type="molecule type" value="Genomic_DNA"/>
</dbReference>
<name>A0ABU3C4L1_9FLAO</name>
<keyword evidence="2" id="KW-1185">Reference proteome</keyword>
<gene>
    <name evidence="1" type="ORF">RM553_00295</name>
</gene>
<proteinExistence type="predicted"/>
<reference evidence="1 2" key="1">
    <citation type="submission" date="2023-09" db="EMBL/GenBank/DDBJ databases">
        <authorList>
            <person name="Rey-Velasco X."/>
        </authorList>
    </citation>
    <scope>NUCLEOTIDE SEQUENCE [LARGE SCALE GENOMIC DNA]</scope>
    <source>
        <strain evidence="1 2">F363</strain>
    </source>
</reference>
<dbReference type="Proteomes" id="UP001262889">
    <property type="component" value="Unassembled WGS sequence"/>
</dbReference>
<organism evidence="1 2">
    <name type="scientific">Autumnicola tepida</name>
    <dbReference type="NCBI Taxonomy" id="3075595"/>
    <lineage>
        <taxon>Bacteria</taxon>
        <taxon>Pseudomonadati</taxon>
        <taxon>Bacteroidota</taxon>
        <taxon>Flavobacteriia</taxon>
        <taxon>Flavobacteriales</taxon>
        <taxon>Flavobacteriaceae</taxon>
        <taxon>Autumnicola</taxon>
    </lineage>
</organism>